<accession>A0A419W3V7</accession>
<proteinExistence type="predicted"/>
<protein>
    <submittedName>
        <fullName evidence="3">Heme-binding protein</fullName>
    </submittedName>
</protein>
<dbReference type="AlphaFoldDB" id="A0A419W3V7"/>
<dbReference type="OrthoDB" id="1123086at2"/>
<dbReference type="InterPro" id="IPR025992">
    <property type="entry name" value="Haem-bd"/>
</dbReference>
<gene>
    <name evidence="3" type="ORF">BC643_0478</name>
</gene>
<dbReference type="SMART" id="SM01235">
    <property type="entry name" value="Haem_bd"/>
    <property type="match status" value="1"/>
</dbReference>
<dbReference type="RefSeq" id="WP_120271572.1">
    <property type="nucleotide sequence ID" value="NZ_RAPN01000001.1"/>
</dbReference>
<dbReference type="Pfam" id="PF14376">
    <property type="entry name" value="Haem_bd"/>
    <property type="match status" value="1"/>
</dbReference>
<feature type="chain" id="PRO_5019151258" evidence="1">
    <location>
        <begin position="20"/>
        <end position="128"/>
    </location>
</feature>
<name>A0A419W3V7_9BACT</name>
<sequence>MKKLSLLFAFVAVAIASQAGGNNDEESKITYPMPQKVKAVMESKCFECHNDAGRSDKAKKGLNFSTLDGFTNIEKIATLSEVKKEVSEGEMPPQKFLEKHPEAALTPDETKLLVDWVQKESKALLKKK</sequence>
<dbReference type="Gene3D" id="1.10.760.10">
    <property type="entry name" value="Cytochrome c-like domain"/>
    <property type="match status" value="1"/>
</dbReference>
<feature type="domain" description="Haem-binding" evidence="2">
    <location>
        <begin position="7"/>
        <end position="121"/>
    </location>
</feature>
<comment type="caution">
    <text evidence="3">The sequence shown here is derived from an EMBL/GenBank/DDBJ whole genome shotgun (WGS) entry which is preliminary data.</text>
</comment>
<keyword evidence="1" id="KW-0732">Signal</keyword>
<dbReference type="GO" id="GO:0020037">
    <property type="term" value="F:heme binding"/>
    <property type="evidence" value="ECO:0007669"/>
    <property type="project" value="InterPro"/>
</dbReference>
<evidence type="ECO:0000259" key="2">
    <source>
        <dbReference type="SMART" id="SM01235"/>
    </source>
</evidence>
<dbReference type="SUPFAM" id="SSF46626">
    <property type="entry name" value="Cytochrome c"/>
    <property type="match status" value="1"/>
</dbReference>
<reference evidence="3 4" key="1">
    <citation type="submission" date="2018-09" db="EMBL/GenBank/DDBJ databases">
        <title>Genomic Encyclopedia of Archaeal and Bacterial Type Strains, Phase II (KMG-II): from individual species to whole genera.</title>
        <authorList>
            <person name="Goeker M."/>
        </authorList>
    </citation>
    <scope>NUCLEOTIDE SEQUENCE [LARGE SCALE GENOMIC DNA]</scope>
    <source>
        <strain evidence="3 4">DSM 27148</strain>
    </source>
</reference>
<dbReference type="GO" id="GO:0009055">
    <property type="term" value="F:electron transfer activity"/>
    <property type="evidence" value="ECO:0007669"/>
    <property type="project" value="InterPro"/>
</dbReference>
<evidence type="ECO:0000256" key="1">
    <source>
        <dbReference type="SAM" id="SignalP"/>
    </source>
</evidence>
<organism evidence="3 4">
    <name type="scientific">Mangrovibacterium diazotrophicum</name>
    <dbReference type="NCBI Taxonomy" id="1261403"/>
    <lineage>
        <taxon>Bacteria</taxon>
        <taxon>Pseudomonadati</taxon>
        <taxon>Bacteroidota</taxon>
        <taxon>Bacteroidia</taxon>
        <taxon>Marinilabiliales</taxon>
        <taxon>Prolixibacteraceae</taxon>
        <taxon>Mangrovibacterium</taxon>
    </lineage>
</organism>
<dbReference type="InterPro" id="IPR036909">
    <property type="entry name" value="Cyt_c-like_dom_sf"/>
</dbReference>
<evidence type="ECO:0000313" key="4">
    <source>
        <dbReference type="Proteomes" id="UP000283387"/>
    </source>
</evidence>
<evidence type="ECO:0000313" key="3">
    <source>
        <dbReference type="EMBL" id="RKD90142.1"/>
    </source>
</evidence>
<keyword evidence="4" id="KW-1185">Reference proteome</keyword>
<dbReference type="EMBL" id="RAPN01000001">
    <property type="protein sequence ID" value="RKD90142.1"/>
    <property type="molecule type" value="Genomic_DNA"/>
</dbReference>
<feature type="signal peptide" evidence="1">
    <location>
        <begin position="1"/>
        <end position="19"/>
    </location>
</feature>
<dbReference type="Proteomes" id="UP000283387">
    <property type="component" value="Unassembled WGS sequence"/>
</dbReference>